<evidence type="ECO:0000256" key="1">
    <source>
        <dbReference type="ARBA" id="ARBA00005173"/>
    </source>
</evidence>
<keyword evidence="16" id="KW-1185">Reference proteome</keyword>
<feature type="coiled-coil region" evidence="11">
    <location>
        <begin position="454"/>
        <end position="481"/>
    </location>
</feature>
<dbReference type="FunFam" id="3.40.50.300:FF:000601">
    <property type="entry name" value="Mg-protoporphyrin IX chelatase"/>
    <property type="match status" value="1"/>
</dbReference>
<sequence length="604" mass="66480">MSLDVLVWLLCFVLNAAVLGMVMYGLIVISDLESDFINPHDACANVNKWVLREYVTQGSMTGLLLLSGNWFSGLCHAGFSAFNARVFLRGRYMLDVTEVFSAVNREKNVRFAKLVFLLLSFVLIIYRLTHSAVEYYLDPEPLREDLMAGQWRAGWVGRRPRSWKRIPVKGPDLKPSESIPYFGQYHRADKTQHTARSIAVRATSAAEAVVDAEPADLKRRRKLPAMPFVKIVGQEEMKLALLLNVVDPRIGGVLIMGDRGTGKSVAVRSLAELLPQLEVVADDPFNSSPTDASLMGQDALARARAGEDLPVAQAPTPLVELPLGATEDRICGTIDIERALQEGIKAFEPGLLARCNRGILYVDEVNLLDDGIVDLILDSAAGGVNTVEREGISVVHPAKFIMIGSGNPSEGELRPQLLDRFGLSVQVFTLPDIKQRVTLVLDRLLFEQDPDGFVADSEAEQEALRQRLRKAQEALPNIEIDREVRLRISEACSLLDVDGIRGDIVTNRTAAALAAYEGRNEVTLEDVSRIIGLCLGHRLRKDPLDQIDGGAKVKLAWQRVTNPKAAEAAAEERKQAEAEEKKAKEAKAKSQQKGGSWGGLPGRR</sequence>
<keyword evidence="13" id="KW-0472">Membrane</keyword>
<dbReference type="Pfam" id="PF03311">
    <property type="entry name" value="Cornichon"/>
    <property type="match status" value="1"/>
</dbReference>
<name>A0AAW1RJM3_9CHLO</name>
<accession>A0AAW1RJM3</accession>
<comment type="subunit">
    <text evidence="10">The magnesium chelatase complex is a heterotrimer consisting of subunits CHLI, CHLD, AND CHLH.</text>
</comment>
<dbReference type="Gene3D" id="1.10.8.80">
    <property type="entry name" value="Magnesium chelatase subunit I, C-Terminal domain"/>
    <property type="match status" value="1"/>
</dbReference>
<evidence type="ECO:0000313" key="16">
    <source>
        <dbReference type="Proteomes" id="UP001438707"/>
    </source>
</evidence>
<gene>
    <name evidence="15" type="ORF">WJX74_009991</name>
</gene>
<dbReference type="InterPro" id="IPR045006">
    <property type="entry name" value="CHLI-like"/>
</dbReference>
<dbReference type="SUPFAM" id="SSF52540">
    <property type="entry name" value="P-loop containing nucleoside triphosphate hydrolases"/>
    <property type="match status" value="1"/>
</dbReference>
<feature type="compositionally biased region" description="Gly residues" evidence="12">
    <location>
        <begin position="595"/>
        <end position="604"/>
    </location>
</feature>
<dbReference type="InterPro" id="IPR000523">
    <property type="entry name" value="Mg_chelatse_chII-like_cat_dom"/>
</dbReference>
<feature type="compositionally biased region" description="Basic and acidic residues" evidence="12">
    <location>
        <begin position="570"/>
        <end position="588"/>
    </location>
</feature>
<dbReference type="GO" id="GO:0016192">
    <property type="term" value="P:vesicle-mediated transport"/>
    <property type="evidence" value="ECO:0007669"/>
    <property type="project" value="InterPro"/>
</dbReference>
<feature type="transmembrane region" description="Helical" evidence="13">
    <location>
        <begin position="7"/>
        <end position="29"/>
    </location>
</feature>
<reference evidence="15 16" key="1">
    <citation type="journal article" date="2024" name="Nat. Commun.">
        <title>Phylogenomics reveals the evolutionary origins of lichenization in chlorophyte algae.</title>
        <authorList>
            <person name="Puginier C."/>
            <person name="Libourel C."/>
            <person name="Otte J."/>
            <person name="Skaloud P."/>
            <person name="Haon M."/>
            <person name="Grisel S."/>
            <person name="Petersen M."/>
            <person name="Berrin J.G."/>
            <person name="Delaux P.M."/>
            <person name="Dal Grande F."/>
            <person name="Keller J."/>
        </authorList>
    </citation>
    <scope>NUCLEOTIDE SEQUENCE [LARGE SCALE GENOMIC DNA]</scope>
    <source>
        <strain evidence="15 16">SAG 2145</strain>
    </source>
</reference>
<keyword evidence="6 10" id="KW-0067">ATP-binding</keyword>
<evidence type="ECO:0000259" key="14">
    <source>
        <dbReference type="SMART" id="SM00382"/>
    </source>
</evidence>
<evidence type="ECO:0000256" key="4">
    <source>
        <dbReference type="ARBA" id="ARBA00022598"/>
    </source>
</evidence>
<evidence type="ECO:0000256" key="6">
    <source>
        <dbReference type="ARBA" id="ARBA00022840"/>
    </source>
</evidence>
<proteinExistence type="inferred from homology"/>
<dbReference type="Proteomes" id="UP001438707">
    <property type="component" value="Unassembled WGS sequence"/>
</dbReference>
<comment type="subcellular location">
    <subcellularLocation>
        <location evidence="10">Plastid</location>
        <location evidence="10">Chloroplast</location>
    </subcellularLocation>
</comment>
<comment type="activity regulation">
    <text evidence="10">Redox regulation; active in reducing conditions, inactive in oxidizing conditions.</text>
</comment>
<keyword evidence="13" id="KW-0812">Transmembrane</keyword>
<dbReference type="GO" id="GO:0005524">
    <property type="term" value="F:ATP binding"/>
    <property type="evidence" value="ECO:0007669"/>
    <property type="project" value="UniProtKB-UniRule"/>
</dbReference>
<dbReference type="AlphaFoldDB" id="A0AAW1RJM3"/>
<comment type="caution">
    <text evidence="15">The sequence shown here is derived from an EMBL/GenBank/DDBJ whole genome shotgun (WGS) entry which is preliminary data.</text>
</comment>
<organism evidence="15 16">
    <name type="scientific">Apatococcus lobatus</name>
    <dbReference type="NCBI Taxonomy" id="904363"/>
    <lineage>
        <taxon>Eukaryota</taxon>
        <taxon>Viridiplantae</taxon>
        <taxon>Chlorophyta</taxon>
        <taxon>core chlorophytes</taxon>
        <taxon>Trebouxiophyceae</taxon>
        <taxon>Chlorellales</taxon>
        <taxon>Chlorellaceae</taxon>
        <taxon>Apatococcus</taxon>
    </lineage>
</organism>
<evidence type="ECO:0000256" key="7">
    <source>
        <dbReference type="ARBA" id="ARBA00023171"/>
    </source>
</evidence>
<evidence type="ECO:0000256" key="12">
    <source>
        <dbReference type="SAM" id="MobiDB-lite"/>
    </source>
</evidence>
<dbReference type="EMBL" id="JALJOS010000010">
    <property type="protein sequence ID" value="KAK9833922.1"/>
    <property type="molecule type" value="Genomic_DNA"/>
</dbReference>
<evidence type="ECO:0000256" key="9">
    <source>
        <dbReference type="ARBA" id="ARBA00048693"/>
    </source>
</evidence>
<keyword evidence="13" id="KW-1133">Transmembrane helix</keyword>
<dbReference type="InterPro" id="IPR041628">
    <property type="entry name" value="ChlI/MoxR_AAA_lid"/>
</dbReference>
<dbReference type="Gene3D" id="3.40.50.300">
    <property type="entry name" value="P-loop containing nucleotide triphosphate hydrolases"/>
    <property type="match status" value="1"/>
</dbReference>
<evidence type="ECO:0000256" key="10">
    <source>
        <dbReference type="RuleBase" id="RU362087"/>
    </source>
</evidence>
<dbReference type="GO" id="GO:0016851">
    <property type="term" value="F:magnesium chelatase activity"/>
    <property type="evidence" value="ECO:0007669"/>
    <property type="project" value="UniProtKB-UniRule"/>
</dbReference>
<dbReference type="GO" id="GO:0009570">
    <property type="term" value="C:chloroplast stroma"/>
    <property type="evidence" value="ECO:0007669"/>
    <property type="project" value="TreeGrafter"/>
</dbReference>
<keyword evidence="10" id="KW-0934">Plastid</keyword>
<keyword evidence="11" id="KW-0175">Coiled coil</keyword>
<comment type="subunit">
    <text evidence="8">The magnesium chelatase complex is a heterotrimer consisting of subunits CHLI, CHLD and CHLH.</text>
</comment>
<dbReference type="InterPro" id="IPR003593">
    <property type="entry name" value="AAA+_ATPase"/>
</dbReference>
<dbReference type="PANTHER" id="PTHR32039:SF9">
    <property type="entry name" value="MAGNESIUM-CHELATASE SUBUNIT CHLI-2, CHLOROPLASTIC"/>
    <property type="match status" value="1"/>
</dbReference>
<dbReference type="EC" id="6.6.1.1" evidence="10"/>
<comment type="function">
    <text evidence="10">Involved in chlorophyll biosynthesis. Catalyzes the insertion of magnesium ion into protoporphyrin IX to yield Mg-protoporphyrin IX.</text>
</comment>
<evidence type="ECO:0000313" key="15">
    <source>
        <dbReference type="EMBL" id="KAK9833922.1"/>
    </source>
</evidence>
<feature type="domain" description="AAA+ ATPase" evidence="14">
    <location>
        <begin position="249"/>
        <end position="432"/>
    </location>
</feature>
<keyword evidence="3 10" id="KW-0602">Photosynthesis</keyword>
<dbReference type="Pfam" id="PF01078">
    <property type="entry name" value="Mg_chelatase"/>
    <property type="match status" value="1"/>
</dbReference>
<evidence type="ECO:0000256" key="13">
    <source>
        <dbReference type="SAM" id="Phobius"/>
    </source>
</evidence>
<dbReference type="Pfam" id="PF17863">
    <property type="entry name" value="AAA_lid_2"/>
    <property type="match status" value="1"/>
</dbReference>
<dbReference type="InterPro" id="IPR011775">
    <property type="entry name" value="Mg_chelatase_ATPase-isu"/>
</dbReference>
<dbReference type="GO" id="GO:0015995">
    <property type="term" value="P:chlorophyll biosynthetic process"/>
    <property type="evidence" value="ECO:0007669"/>
    <property type="project" value="UniProtKB-KW"/>
</dbReference>
<evidence type="ECO:0000256" key="3">
    <source>
        <dbReference type="ARBA" id="ARBA00022531"/>
    </source>
</evidence>
<keyword evidence="10" id="KW-0150">Chloroplast</keyword>
<feature type="transmembrane region" description="Helical" evidence="13">
    <location>
        <begin position="70"/>
        <end position="88"/>
    </location>
</feature>
<evidence type="ECO:0000256" key="2">
    <source>
        <dbReference type="ARBA" id="ARBA00005799"/>
    </source>
</evidence>
<comment type="similarity">
    <text evidence="2 10">Belongs to the Mg-chelatase subunits D/I family.</text>
</comment>
<dbReference type="InterPro" id="IPR027417">
    <property type="entry name" value="P-loop_NTPase"/>
</dbReference>
<feature type="region of interest" description="Disordered" evidence="12">
    <location>
        <begin position="564"/>
        <end position="604"/>
    </location>
</feature>
<evidence type="ECO:0000256" key="11">
    <source>
        <dbReference type="SAM" id="Coils"/>
    </source>
</evidence>
<comment type="pathway">
    <text evidence="1 10">Porphyrin-containing compound metabolism; chlorophyll biosynthesis.</text>
</comment>
<dbReference type="NCBIfam" id="TIGR02030">
    <property type="entry name" value="BchI-ChlI"/>
    <property type="match status" value="1"/>
</dbReference>
<comment type="catalytic activity">
    <reaction evidence="9 10">
        <text>protoporphyrin IX + Mg(2+) + ATP + H2O = Mg-protoporphyrin IX + ADP + phosphate + 3 H(+)</text>
        <dbReference type="Rhea" id="RHEA:13961"/>
        <dbReference type="ChEBI" id="CHEBI:15377"/>
        <dbReference type="ChEBI" id="CHEBI:15378"/>
        <dbReference type="ChEBI" id="CHEBI:18420"/>
        <dbReference type="ChEBI" id="CHEBI:30616"/>
        <dbReference type="ChEBI" id="CHEBI:43474"/>
        <dbReference type="ChEBI" id="CHEBI:57306"/>
        <dbReference type="ChEBI" id="CHEBI:60492"/>
        <dbReference type="ChEBI" id="CHEBI:456216"/>
        <dbReference type="EC" id="6.6.1.1"/>
    </reaction>
</comment>
<evidence type="ECO:0000256" key="8">
    <source>
        <dbReference type="ARBA" id="ARBA00038576"/>
    </source>
</evidence>
<dbReference type="GO" id="GO:0015979">
    <property type="term" value="P:photosynthesis"/>
    <property type="evidence" value="ECO:0007669"/>
    <property type="project" value="UniProtKB-UniRule"/>
</dbReference>
<dbReference type="SMART" id="SM00382">
    <property type="entry name" value="AAA"/>
    <property type="match status" value="1"/>
</dbReference>
<dbReference type="SMART" id="SM01398">
    <property type="entry name" value="Cornichon"/>
    <property type="match status" value="1"/>
</dbReference>
<protein>
    <recommendedName>
        <fullName evidence="10">Mg-protoporphyrin IX chelatase</fullName>
        <ecNumber evidence="10">6.6.1.1</ecNumber>
    </recommendedName>
</protein>
<feature type="transmembrane region" description="Helical" evidence="13">
    <location>
        <begin position="109"/>
        <end position="128"/>
    </location>
</feature>
<evidence type="ECO:0000256" key="5">
    <source>
        <dbReference type="ARBA" id="ARBA00022741"/>
    </source>
</evidence>
<keyword evidence="5 10" id="KW-0547">Nucleotide-binding</keyword>
<dbReference type="PANTHER" id="PTHR32039">
    <property type="entry name" value="MAGNESIUM-CHELATASE SUBUNIT CHLI"/>
    <property type="match status" value="1"/>
</dbReference>
<keyword evidence="4 10" id="KW-0436">Ligase</keyword>
<dbReference type="InterPro" id="IPR003377">
    <property type="entry name" value="Cornichon"/>
</dbReference>
<keyword evidence="7 10" id="KW-0149">Chlorophyll biosynthesis</keyword>